<dbReference type="KEGG" id="sva:SVA_3594"/>
<dbReference type="PANTHER" id="PTHR33751:SF9">
    <property type="entry name" value="CYTOCHROME C4"/>
    <property type="match status" value="1"/>
</dbReference>
<gene>
    <name evidence="8" type="ORF">SVA_3594</name>
</gene>
<evidence type="ECO:0000256" key="6">
    <source>
        <dbReference type="PROSITE-ProRule" id="PRU00433"/>
    </source>
</evidence>
<name>A0A1C7AFK7_9GAMM</name>
<dbReference type="GO" id="GO:0020037">
    <property type="term" value="F:heme binding"/>
    <property type="evidence" value="ECO:0007669"/>
    <property type="project" value="InterPro"/>
</dbReference>
<evidence type="ECO:0000256" key="3">
    <source>
        <dbReference type="ARBA" id="ARBA00022723"/>
    </source>
</evidence>
<dbReference type="GO" id="GO:0046872">
    <property type="term" value="F:metal ion binding"/>
    <property type="evidence" value="ECO:0007669"/>
    <property type="project" value="UniProtKB-KW"/>
</dbReference>
<dbReference type="RefSeq" id="WP_096462456.1">
    <property type="nucleotide sequence ID" value="NZ_AP014936.1"/>
</dbReference>
<keyword evidence="1" id="KW-0813">Transport</keyword>
<sequence>MAHNCFACHGPDGHSPGTIPSLDRLDKKRIATDLQGFKSGDLPSTVMGRQAKGYTDAEIEAIAEYIAGLKKK</sequence>
<reference evidence="8 9" key="1">
    <citation type="submission" date="2015-08" db="EMBL/GenBank/DDBJ databases">
        <title>Complete genome sequence of Sulfurifustis variabilis.</title>
        <authorList>
            <person name="Miura A."/>
            <person name="Kojima H."/>
            <person name="Fukui M."/>
        </authorList>
    </citation>
    <scope>NUCLEOTIDE SEQUENCE [LARGE SCALE GENOMIC DNA]</scope>
    <source>
        <strain evidence="9">skN76</strain>
    </source>
</reference>
<evidence type="ECO:0000259" key="7">
    <source>
        <dbReference type="PROSITE" id="PS51007"/>
    </source>
</evidence>
<dbReference type="InterPro" id="IPR036909">
    <property type="entry name" value="Cyt_c-like_dom_sf"/>
</dbReference>
<dbReference type="Pfam" id="PF00034">
    <property type="entry name" value="Cytochrom_C"/>
    <property type="match status" value="1"/>
</dbReference>
<keyword evidence="3 6" id="KW-0479">Metal-binding</keyword>
<keyword evidence="9" id="KW-1185">Reference proteome</keyword>
<keyword evidence="5 6" id="KW-0408">Iron</keyword>
<protein>
    <submittedName>
        <fullName evidence="8">Cytochrome C</fullName>
    </submittedName>
</protein>
<dbReference type="GO" id="GO:0009055">
    <property type="term" value="F:electron transfer activity"/>
    <property type="evidence" value="ECO:0007669"/>
    <property type="project" value="InterPro"/>
</dbReference>
<dbReference type="InterPro" id="IPR009056">
    <property type="entry name" value="Cyt_c-like_dom"/>
</dbReference>
<evidence type="ECO:0000256" key="1">
    <source>
        <dbReference type="ARBA" id="ARBA00022448"/>
    </source>
</evidence>
<organism evidence="8 9">
    <name type="scientific">Sulfurifustis variabilis</name>
    <dbReference type="NCBI Taxonomy" id="1675686"/>
    <lineage>
        <taxon>Bacteria</taxon>
        <taxon>Pseudomonadati</taxon>
        <taxon>Pseudomonadota</taxon>
        <taxon>Gammaproteobacteria</taxon>
        <taxon>Acidiferrobacterales</taxon>
        <taxon>Acidiferrobacteraceae</taxon>
        <taxon>Sulfurifustis</taxon>
    </lineage>
</organism>
<keyword evidence="4" id="KW-0249">Electron transport</keyword>
<dbReference type="InterPro" id="IPR050597">
    <property type="entry name" value="Cytochrome_c_Oxidase_Subunit"/>
</dbReference>
<evidence type="ECO:0000256" key="4">
    <source>
        <dbReference type="ARBA" id="ARBA00022982"/>
    </source>
</evidence>
<feature type="domain" description="Cytochrome c" evidence="7">
    <location>
        <begin position="1"/>
        <end position="70"/>
    </location>
</feature>
<evidence type="ECO:0000313" key="8">
    <source>
        <dbReference type="EMBL" id="BAU50130.1"/>
    </source>
</evidence>
<evidence type="ECO:0000313" key="9">
    <source>
        <dbReference type="Proteomes" id="UP000218899"/>
    </source>
</evidence>
<dbReference type="EMBL" id="AP014936">
    <property type="protein sequence ID" value="BAU50130.1"/>
    <property type="molecule type" value="Genomic_DNA"/>
</dbReference>
<dbReference type="AlphaFoldDB" id="A0A1C7AFK7"/>
<evidence type="ECO:0000256" key="5">
    <source>
        <dbReference type="ARBA" id="ARBA00023004"/>
    </source>
</evidence>
<proteinExistence type="predicted"/>
<accession>A0A1C7AFK7</accession>
<dbReference type="SUPFAM" id="SSF46626">
    <property type="entry name" value="Cytochrome c"/>
    <property type="match status" value="1"/>
</dbReference>
<keyword evidence="2 6" id="KW-0349">Heme</keyword>
<evidence type="ECO:0000256" key="2">
    <source>
        <dbReference type="ARBA" id="ARBA00022617"/>
    </source>
</evidence>
<dbReference type="Gene3D" id="1.10.760.10">
    <property type="entry name" value="Cytochrome c-like domain"/>
    <property type="match status" value="1"/>
</dbReference>
<dbReference type="PANTHER" id="PTHR33751">
    <property type="entry name" value="CBB3-TYPE CYTOCHROME C OXIDASE SUBUNIT FIXP"/>
    <property type="match status" value="1"/>
</dbReference>
<dbReference type="PROSITE" id="PS51007">
    <property type="entry name" value="CYTC"/>
    <property type="match status" value="1"/>
</dbReference>
<dbReference type="Proteomes" id="UP000218899">
    <property type="component" value="Chromosome"/>
</dbReference>